<dbReference type="EMBL" id="KB822724">
    <property type="protein sequence ID" value="ETN36888.1"/>
    <property type="molecule type" value="Genomic_DNA"/>
</dbReference>
<protein>
    <recommendedName>
        <fullName evidence="4">Alpha/beta hydrolase fold-3 domain-containing protein</fullName>
    </recommendedName>
</protein>
<comment type="similarity">
    <text evidence="1">Belongs to the 'GDXG' lipolytic enzyme family.</text>
</comment>
<evidence type="ECO:0000313" key="5">
    <source>
        <dbReference type="EMBL" id="ETN36888.1"/>
    </source>
</evidence>
<keyword evidence="6" id="KW-1185">Reference proteome</keyword>
<reference evidence="5 6" key="1">
    <citation type="submission" date="2013-03" db="EMBL/GenBank/DDBJ databases">
        <title>The Genome Sequence of Phialophora europaea CBS 101466.</title>
        <authorList>
            <consortium name="The Broad Institute Genomics Platform"/>
            <person name="Cuomo C."/>
            <person name="de Hoog S."/>
            <person name="Gorbushina A."/>
            <person name="Walker B."/>
            <person name="Young S.K."/>
            <person name="Zeng Q."/>
            <person name="Gargeya S."/>
            <person name="Fitzgerald M."/>
            <person name="Haas B."/>
            <person name="Abouelleil A."/>
            <person name="Allen A.W."/>
            <person name="Alvarado L."/>
            <person name="Arachchi H.M."/>
            <person name="Berlin A.M."/>
            <person name="Chapman S.B."/>
            <person name="Gainer-Dewar J."/>
            <person name="Goldberg J."/>
            <person name="Griggs A."/>
            <person name="Gujja S."/>
            <person name="Hansen M."/>
            <person name="Howarth C."/>
            <person name="Imamovic A."/>
            <person name="Ireland A."/>
            <person name="Larimer J."/>
            <person name="McCowan C."/>
            <person name="Murphy C."/>
            <person name="Pearson M."/>
            <person name="Poon T.W."/>
            <person name="Priest M."/>
            <person name="Roberts A."/>
            <person name="Saif S."/>
            <person name="Shea T."/>
            <person name="Sisk P."/>
            <person name="Sykes S."/>
            <person name="Wortman J."/>
            <person name="Nusbaum C."/>
            <person name="Birren B."/>
        </authorList>
    </citation>
    <scope>NUCLEOTIDE SEQUENCE [LARGE SCALE GENOMIC DNA]</scope>
    <source>
        <strain evidence="5 6">CBS 101466</strain>
    </source>
</reference>
<dbReference type="PROSITE" id="PS01174">
    <property type="entry name" value="LIPASE_GDXG_SER"/>
    <property type="match status" value="1"/>
</dbReference>
<dbReference type="AlphaFoldDB" id="W2RMH6"/>
<evidence type="ECO:0000256" key="3">
    <source>
        <dbReference type="PROSITE-ProRule" id="PRU10038"/>
    </source>
</evidence>
<evidence type="ECO:0000256" key="2">
    <source>
        <dbReference type="ARBA" id="ARBA00022801"/>
    </source>
</evidence>
<evidence type="ECO:0000259" key="4">
    <source>
        <dbReference type="Pfam" id="PF07859"/>
    </source>
</evidence>
<dbReference type="PANTHER" id="PTHR48081">
    <property type="entry name" value="AB HYDROLASE SUPERFAMILY PROTEIN C4A8.06C"/>
    <property type="match status" value="1"/>
</dbReference>
<name>W2RMH6_CYPE1</name>
<dbReference type="HOGENOM" id="CLU_012494_13_1_1"/>
<dbReference type="InterPro" id="IPR033140">
    <property type="entry name" value="Lipase_GDXG_put_SER_AS"/>
</dbReference>
<dbReference type="PANTHER" id="PTHR48081:SF8">
    <property type="entry name" value="ALPHA_BETA HYDROLASE FOLD-3 DOMAIN-CONTAINING PROTEIN-RELATED"/>
    <property type="match status" value="1"/>
</dbReference>
<dbReference type="VEuPathDB" id="FungiDB:HMPREF1541_07875"/>
<organism evidence="5 6">
    <name type="scientific">Cyphellophora europaea (strain CBS 101466)</name>
    <name type="common">Phialophora europaea</name>
    <dbReference type="NCBI Taxonomy" id="1220924"/>
    <lineage>
        <taxon>Eukaryota</taxon>
        <taxon>Fungi</taxon>
        <taxon>Dikarya</taxon>
        <taxon>Ascomycota</taxon>
        <taxon>Pezizomycotina</taxon>
        <taxon>Eurotiomycetes</taxon>
        <taxon>Chaetothyriomycetidae</taxon>
        <taxon>Chaetothyriales</taxon>
        <taxon>Cyphellophoraceae</taxon>
        <taxon>Cyphellophora</taxon>
    </lineage>
</organism>
<dbReference type="InterPro" id="IPR013094">
    <property type="entry name" value="AB_hydrolase_3"/>
</dbReference>
<gene>
    <name evidence="5" type="ORF">HMPREF1541_07875</name>
</gene>
<dbReference type="RefSeq" id="XP_008720420.1">
    <property type="nucleotide sequence ID" value="XM_008722198.1"/>
</dbReference>
<evidence type="ECO:0000313" key="6">
    <source>
        <dbReference type="Proteomes" id="UP000030752"/>
    </source>
</evidence>
<keyword evidence="2" id="KW-0378">Hydrolase</keyword>
<evidence type="ECO:0000256" key="1">
    <source>
        <dbReference type="ARBA" id="ARBA00010515"/>
    </source>
</evidence>
<dbReference type="Proteomes" id="UP000030752">
    <property type="component" value="Unassembled WGS sequence"/>
</dbReference>
<dbReference type="Pfam" id="PF07859">
    <property type="entry name" value="Abhydrolase_3"/>
    <property type="match status" value="1"/>
</dbReference>
<dbReference type="InParanoid" id="W2RMH6"/>
<dbReference type="OrthoDB" id="408631at2759"/>
<sequence length="352" mass="37518">MVATATETRSSPPPQSAQAQLFHLFSRTLPASSSPTDLFTARALYDQLFTLATEVPGVSYRTTTIASRPALWVHPPPPTTSNTGSQTPTATNTLAPKTPTPAVILYLHGGGFSLGSPNSHRLISAHLSLHTHLRVLSLDYRLAPEHPYPAALDDAVAAYRALQTTYPSAKIVLAGDSCGGNLVLAVALRLQRDNSGAREPAAGVALSPWFDLTAQEREGGSFAENADGEKPRDEMSGRAAIAALVERYLRGTGVQAGQEALVSPLYATEEDLRALGGMPLWVSVGGWDALRDQGDGMVRRLEGAGADVVCERHEESLHIMEMQAGRAEAADESLRRIGAWVRGKLGLDVVKV</sequence>
<accession>W2RMH6</accession>
<dbReference type="STRING" id="1220924.W2RMH6"/>
<dbReference type="GeneID" id="19975214"/>
<dbReference type="GO" id="GO:0016787">
    <property type="term" value="F:hydrolase activity"/>
    <property type="evidence" value="ECO:0007669"/>
    <property type="project" value="UniProtKB-KW"/>
</dbReference>
<dbReference type="InterPro" id="IPR029058">
    <property type="entry name" value="AB_hydrolase_fold"/>
</dbReference>
<dbReference type="Gene3D" id="3.40.50.1820">
    <property type="entry name" value="alpha/beta hydrolase"/>
    <property type="match status" value="1"/>
</dbReference>
<dbReference type="SUPFAM" id="SSF53474">
    <property type="entry name" value="alpha/beta-Hydrolases"/>
    <property type="match status" value="1"/>
</dbReference>
<dbReference type="eggNOG" id="KOG1515">
    <property type="taxonomic scope" value="Eukaryota"/>
</dbReference>
<dbReference type="InterPro" id="IPR002168">
    <property type="entry name" value="Lipase_GDXG_HIS_AS"/>
</dbReference>
<dbReference type="InterPro" id="IPR050300">
    <property type="entry name" value="GDXG_lipolytic_enzyme"/>
</dbReference>
<proteinExistence type="inferred from homology"/>
<dbReference type="PROSITE" id="PS01173">
    <property type="entry name" value="LIPASE_GDXG_HIS"/>
    <property type="match status" value="1"/>
</dbReference>
<feature type="active site" evidence="3">
    <location>
        <position position="177"/>
    </location>
</feature>
<feature type="domain" description="Alpha/beta hydrolase fold-3" evidence="4">
    <location>
        <begin position="104"/>
        <end position="319"/>
    </location>
</feature>